<dbReference type="InterPro" id="IPR007415">
    <property type="entry name" value="Nitrogenase_MoFe_mat_NifZ"/>
</dbReference>
<gene>
    <name evidence="3" type="ORF">BN874_110001</name>
</gene>
<sequence>MSRPLFADSDAVRVIRTVRDDGTYPGANRGEVLIRRGSIGYVCDIGTFLQDQIIYSVHFLEAGGRIIGCRDVELIAADAPWNPSRFERGDRVQARLALGIQGQVLVAANESGMVLKVLADVPGDVQYQVQFDARLLQVPESALEEWVAAAIKDEAGATMVI</sequence>
<evidence type="ECO:0000256" key="1">
    <source>
        <dbReference type="ARBA" id="ARBA00008027"/>
    </source>
</evidence>
<name>A0A7U7G7V3_9GAMM</name>
<comment type="caution">
    <text evidence="3">The sequence shown here is derived from an EMBL/GenBank/DDBJ whole genome shotgun (WGS) entry which is preliminary data.</text>
</comment>
<comment type="similarity">
    <text evidence="1">Belongs to the NifZ family.</text>
</comment>
<evidence type="ECO:0000313" key="4">
    <source>
        <dbReference type="Proteomes" id="UP000019184"/>
    </source>
</evidence>
<dbReference type="OrthoDB" id="9801083at2"/>
<reference evidence="3 4" key="1">
    <citation type="journal article" date="2014" name="ISME J.">
        <title>Candidatus Competibacter-lineage genomes retrieved from metagenomes reveal functional metabolic diversity.</title>
        <authorList>
            <person name="McIlroy S.J."/>
            <person name="Albertsen M."/>
            <person name="Andresen E.K."/>
            <person name="Saunders A.M."/>
            <person name="Kristiansen R."/>
            <person name="Stokholm-Bjerregaard M."/>
            <person name="Nielsen K.L."/>
            <person name="Nielsen P.H."/>
        </authorList>
    </citation>
    <scope>NUCLEOTIDE SEQUENCE [LARGE SCALE GENOMIC DNA]</scope>
    <source>
        <strain evidence="3 4">Run_B_J11</strain>
    </source>
</reference>
<organism evidence="3 4">
    <name type="scientific">Candidatus Contendobacter odensis Run_B_J11</name>
    <dbReference type="NCBI Taxonomy" id="1400861"/>
    <lineage>
        <taxon>Bacteria</taxon>
        <taxon>Pseudomonadati</taxon>
        <taxon>Pseudomonadota</taxon>
        <taxon>Gammaproteobacteria</taxon>
        <taxon>Candidatus Competibacteraceae</taxon>
        <taxon>Candidatus Contendibacter</taxon>
    </lineage>
</organism>
<evidence type="ECO:0000256" key="2">
    <source>
        <dbReference type="ARBA" id="ARBA00023231"/>
    </source>
</evidence>
<proteinExistence type="inferred from homology"/>
<dbReference type="EMBL" id="CBTK010000013">
    <property type="protein sequence ID" value="CDH43199.1"/>
    <property type="molecule type" value="Genomic_DNA"/>
</dbReference>
<keyword evidence="4" id="KW-1185">Reference proteome</keyword>
<dbReference type="Pfam" id="PF04319">
    <property type="entry name" value="NifZ"/>
    <property type="match status" value="1"/>
</dbReference>
<accession>A0A7U7G7V3</accession>
<dbReference type="GO" id="GO:0009399">
    <property type="term" value="P:nitrogen fixation"/>
    <property type="evidence" value="ECO:0007669"/>
    <property type="project" value="InterPro"/>
</dbReference>
<dbReference type="RefSeq" id="WP_034430201.1">
    <property type="nucleotide sequence ID" value="NZ_CBTK010000013.1"/>
</dbReference>
<keyword evidence="2" id="KW-0535">Nitrogen fixation</keyword>
<protein>
    <submittedName>
        <fullName evidence="3">Protein nifZ</fullName>
    </submittedName>
</protein>
<dbReference type="Proteomes" id="UP000019184">
    <property type="component" value="Unassembled WGS sequence"/>
</dbReference>
<dbReference type="AlphaFoldDB" id="A0A7U7G7V3"/>
<evidence type="ECO:0000313" key="3">
    <source>
        <dbReference type="EMBL" id="CDH43199.1"/>
    </source>
</evidence>